<dbReference type="AlphaFoldDB" id="A0A7Y9DVF4"/>
<organism evidence="1 2">
    <name type="scientific">Actinomycetospora corticicola</name>
    <dbReference type="NCBI Taxonomy" id="663602"/>
    <lineage>
        <taxon>Bacteria</taxon>
        <taxon>Bacillati</taxon>
        <taxon>Actinomycetota</taxon>
        <taxon>Actinomycetes</taxon>
        <taxon>Pseudonocardiales</taxon>
        <taxon>Pseudonocardiaceae</taxon>
        <taxon>Actinomycetospora</taxon>
    </lineage>
</organism>
<evidence type="ECO:0000313" key="1">
    <source>
        <dbReference type="EMBL" id="NYD36134.1"/>
    </source>
</evidence>
<protein>
    <submittedName>
        <fullName evidence="1">Uncharacterized protein</fullName>
    </submittedName>
</protein>
<reference evidence="1 2" key="1">
    <citation type="submission" date="2020-07" db="EMBL/GenBank/DDBJ databases">
        <title>Sequencing the genomes of 1000 actinobacteria strains.</title>
        <authorList>
            <person name="Klenk H.-P."/>
        </authorList>
    </citation>
    <scope>NUCLEOTIDE SEQUENCE [LARGE SCALE GENOMIC DNA]</scope>
    <source>
        <strain evidence="1 2">DSM 45772</strain>
    </source>
</reference>
<dbReference type="Proteomes" id="UP000535890">
    <property type="component" value="Unassembled WGS sequence"/>
</dbReference>
<dbReference type="RefSeq" id="WP_179793863.1">
    <property type="nucleotide sequence ID" value="NZ_BAABHP010000007.1"/>
</dbReference>
<proteinExistence type="predicted"/>
<keyword evidence="2" id="KW-1185">Reference proteome</keyword>
<accession>A0A7Y9DVF4</accession>
<comment type="caution">
    <text evidence="1">The sequence shown here is derived from an EMBL/GenBank/DDBJ whole genome shotgun (WGS) entry which is preliminary data.</text>
</comment>
<name>A0A7Y9DVF4_9PSEU</name>
<evidence type="ECO:0000313" key="2">
    <source>
        <dbReference type="Proteomes" id="UP000535890"/>
    </source>
</evidence>
<gene>
    <name evidence="1" type="ORF">BJ983_002236</name>
</gene>
<sequence length="81" mass="8692">MTTGTTTGIQTGRTPGRGLDEVARLDRWLRARATPDRALGCTIRAADRDAAAEVAARHGYALRASAVEEPGALWAEFRPVD</sequence>
<dbReference type="EMBL" id="JACCBN010000001">
    <property type="protein sequence ID" value="NYD36134.1"/>
    <property type="molecule type" value="Genomic_DNA"/>
</dbReference>